<accession>A0A803VU96</accession>
<evidence type="ECO:0000313" key="2">
    <source>
        <dbReference type="Ensembl" id="ENSFALP00000026302.1"/>
    </source>
</evidence>
<evidence type="ECO:0000256" key="1">
    <source>
        <dbReference type="SAM" id="MobiDB-lite"/>
    </source>
</evidence>
<feature type="region of interest" description="Disordered" evidence="1">
    <location>
        <begin position="1"/>
        <end position="92"/>
    </location>
</feature>
<sequence>MGWGQSAGSHLIPLQSAGSHLDPLAGSHLDPPAGSHLDPPAECRVSPDPPAGSHLDPPAECRVSPDPPAGSHLDPPAECRVSPDPPAGSHLDPPAECRLYSYPFHYLNQSFSQISNKLYFLDNPFPIPLKIPMDGHFSSHLSGSPAAAFPSYFLAAPNLSLRGCCRAPPQTQGEEKQC</sequence>
<organism evidence="2 3">
    <name type="scientific">Ficedula albicollis</name>
    <name type="common">Collared flycatcher</name>
    <name type="synonym">Muscicapa albicollis</name>
    <dbReference type="NCBI Taxonomy" id="59894"/>
    <lineage>
        <taxon>Eukaryota</taxon>
        <taxon>Metazoa</taxon>
        <taxon>Chordata</taxon>
        <taxon>Craniata</taxon>
        <taxon>Vertebrata</taxon>
        <taxon>Euteleostomi</taxon>
        <taxon>Archelosauria</taxon>
        <taxon>Archosauria</taxon>
        <taxon>Dinosauria</taxon>
        <taxon>Saurischia</taxon>
        <taxon>Theropoda</taxon>
        <taxon>Coelurosauria</taxon>
        <taxon>Aves</taxon>
        <taxon>Neognathae</taxon>
        <taxon>Neoaves</taxon>
        <taxon>Telluraves</taxon>
        <taxon>Australaves</taxon>
        <taxon>Passeriformes</taxon>
        <taxon>Muscicapidae</taxon>
        <taxon>Ficedula</taxon>
    </lineage>
</organism>
<reference evidence="2 3" key="1">
    <citation type="journal article" date="2012" name="Nature">
        <title>The genomic landscape of species divergence in Ficedula flycatchers.</title>
        <authorList>
            <person name="Ellegren H."/>
            <person name="Smeds L."/>
            <person name="Burri R."/>
            <person name="Olason P.I."/>
            <person name="Backstrom N."/>
            <person name="Kawakami T."/>
            <person name="Kunstner A."/>
            <person name="Makinen H."/>
            <person name="Nadachowska-Brzyska K."/>
            <person name="Qvarnstrom A."/>
            <person name="Uebbing S."/>
            <person name="Wolf J.B."/>
        </authorList>
    </citation>
    <scope>NUCLEOTIDE SEQUENCE [LARGE SCALE GENOMIC DNA]</scope>
</reference>
<dbReference type="AlphaFoldDB" id="A0A803VU96"/>
<name>A0A803VU96_FICAL</name>
<dbReference type="Ensembl" id="ENSFALT00000032664.1">
    <property type="protein sequence ID" value="ENSFALP00000026302.1"/>
    <property type="gene ID" value="ENSFALG00000023896.1"/>
</dbReference>
<evidence type="ECO:0000313" key="3">
    <source>
        <dbReference type="Proteomes" id="UP000016665"/>
    </source>
</evidence>
<reference evidence="2" key="2">
    <citation type="submission" date="2025-08" db="UniProtKB">
        <authorList>
            <consortium name="Ensembl"/>
        </authorList>
    </citation>
    <scope>IDENTIFICATION</scope>
</reference>
<reference evidence="2" key="3">
    <citation type="submission" date="2025-09" db="UniProtKB">
        <authorList>
            <consortium name="Ensembl"/>
        </authorList>
    </citation>
    <scope>IDENTIFICATION</scope>
</reference>
<protein>
    <submittedName>
        <fullName evidence="2">Uncharacterized protein</fullName>
    </submittedName>
</protein>
<keyword evidence="3" id="KW-1185">Reference proteome</keyword>
<proteinExistence type="predicted"/>
<dbReference type="Proteomes" id="UP000016665">
    <property type="component" value="Chromosome 5"/>
</dbReference>